<dbReference type="GO" id="GO:0005524">
    <property type="term" value="F:ATP binding"/>
    <property type="evidence" value="ECO:0007669"/>
    <property type="project" value="InterPro"/>
</dbReference>
<keyword evidence="6" id="KW-0472">Membrane</keyword>
<feature type="non-terminal residue" evidence="8">
    <location>
        <position position="65"/>
    </location>
</feature>
<dbReference type="Pfam" id="PF00005">
    <property type="entry name" value="ABC_tran"/>
    <property type="match status" value="1"/>
</dbReference>
<dbReference type="EMBL" id="UINC01055001">
    <property type="protein sequence ID" value="SVB73391.1"/>
    <property type="molecule type" value="Genomic_DNA"/>
</dbReference>
<dbReference type="GO" id="GO:0016887">
    <property type="term" value="F:ATP hydrolysis activity"/>
    <property type="evidence" value="ECO:0007669"/>
    <property type="project" value="InterPro"/>
</dbReference>
<sequence length="65" mass="6904">MKNTLLSIQNLQTHFFLDEGTVRAVNGVNLEIPLGETMSIVGESGCGKSVTAFSVLQLIASPGRI</sequence>
<name>A0A382GGT6_9ZZZZ</name>
<dbReference type="InterPro" id="IPR050388">
    <property type="entry name" value="ABC_Ni/Peptide_Import"/>
</dbReference>
<evidence type="ECO:0000313" key="8">
    <source>
        <dbReference type="EMBL" id="SVB73391.1"/>
    </source>
</evidence>
<evidence type="ECO:0000256" key="2">
    <source>
        <dbReference type="ARBA" id="ARBA00022448"/>
    </source>
</evidence>
<dbReference type="SUPFAM" id="SSF52540">
    <property type="entry name" value="P-loop containing nucleoside triphosphate hydrolases"/>
    <property type="match status" value="1"/>
</dbReference>
<keyword evidence="3" id="KW-1003">Cell membrane</keyword>
<keyword evidence="5" id="KW-1278">Translocase</keyword>
<protein>
    <recommendedName>
        <fullName evidence="7">ABC transporter domain-containing protein</fullName>
    </recommendedName>
</protein>
<evidence type="ECO:0000256" key="5">
    <source>
        <dbReference type="ARBA" id="ARBA00022967"/>
    </source>
</evidence>
<dbReference type="PANTHER" id="PTHR43297">
    <property type="entry name" value="OLIGOPEPTIDE TRANSPORT ATP-BINDING PROTEIN APPD"/>
    <property type="match status" value="1"/>
</dbReference>
<evidence type="ECO:0000256" key="3">
    <source>
        <dbReference type="ARBA" id="ARBA00022475"/>
    </source>
</evidence>
<accession>A0A382GGT6</accession>
<reference evidence="8" key="1">
    <citation type="submission" date="2018-05" db="EMBL/GenBank/DDBJ databases">
        <authorList>
            <person name="Lanie J.A."/>
            <person name="Ng W.-L."/>
            <person name="Kazmierczak K.M."/>
            <person name="Andrzejewski T.M."/>
            <person name="Davidsen T.M."/>
            <person name="Wayne K.J."/>
            <person name="Tettelin H."/>
            <person name="Glass J.I."/>
            <person name="Rusch D."/>
            <person name="Podicherti R."/>
            <person name="Tsui H.-C.T."/>
            <person name="Winkler M.E."/>
        </authorList>
    </citation>
    <scope>NUCLEOTIDE SEQUENCE</scope>
</reference>
<evidence type="ECO:0000256" key="1">
    <source>
        <dbReference type="ARBA" id="ARBA00004370"/>
    </source>
</evidence>
<evidence type="ECO:0000256" key="6">
    <source>
        <dbReference type="ARBA" id="ARBA00023136"/>
    </source>
</evidence>
<dbReference type="Gene3D" id="3.40.50.300">
    <property type="entry name" value="P-loop containing nucleotide triphosphate hydrolases"/>
    <property type="match status" value="1"/>
</dbReference>
<keyword evidence="2" id="KW-0813">Transport</keyword>
<dbReference type="AlphaFoldDB" id="A0A382GGT6"/>
<feature type="domain" description="ABC transporter" evidence="7">
    <location>
        <begin position="25"/>
        <end position="58"/>
    </location>
</feature>
<comment type="subcellular location">
    <subcellularLocation>
        <location evidence="1">Membrane</location>
    </subcellularLocation>
</comment>
<gene>
    <name evidence="8" type="ORF">METZ01_LOCUS226245</name>
</gene>
<proteinExistence type="predicted"/>
<keyword evidence="4" id="KW-0997">Cell inner membrane</keyword>
<evidence type="ECO:0000259" key="7">
    <source>
        <dbReference type="Pfam" id="PF00005"/>
    </source>
</evidence>
<dbReference type="PANTHER" id="PTHR43297:SF14">
    <property type="entry name" value="ATPASE AAA-TYPE CORE DOMAIN-CONTAINING PROTEIN"/>
    <property type="match status" value="1"/>
</dbReference>
<dbReference type="GO" id="GO:0016020">
    <property type="term" value="C:membrane"/>
    <property type="evidence" value="ECO:0007669"/>
    <property type="project" value="UniProtKB-SubCell"/>
</dbReference>
<evidence type="ECO:0000256" key="4">
    <source>
        <dbReference type="ARBA" id="ARBA00022519"/>
    </source>
</evidence>
<organism evidence="8">
    <name type="scientific">marine metagenome</name>
    <dbReference type="NCBI Taxonomy" id="408172"/>
    <lineage>
        <taxon>unclassified sequences</taxon>
        <taxon>metagenomes</taxon>
        <taxon>ecological metagenomes</taxon>
    </lineage>
</organism>
<dbReference type="InterPro" id="IPR003439">
    <property type="entry name" value="ABC_transporter-like_ATP-bd"/>
</dbReference>
<dbReference type="InterPro" id="IPR027417">
    <property type="entry name" value="P-loop_NTPase"/>
</dbReference>